<dbReference type="Pfam" id="PF05954">
    <property type="entry name" value="Phage_GPD"/>
    <property type="match status" value="1"/>
</dbReference>
<dbReference type="NCBIfam" id="TIGR03361">
    <property type="entry name" value="VI_Rhs_Vgr"/>
    <property type="match status" value="1"/>
</dbReference>
<sequence>MADKPEIRDTERLHPVTAELWFPRGPALNVKVRRVSGHERLAGPYEFEVEFSLEAGAIDLEQLLGTECELILDRSGLGRHIYGIVARVEFALDADADALVGDEGARVIVTPAFSLLNQDIDTRFFSGMSVIEILDEVLGASLQGYRREVDVGSHIIRDYPRRDYCVRFRESTLAFCERVMQEEGIGYFFQADLDGERERMVLFDNNEDCAQVELLVPEPIPIVRTRPDELDRESLQQLDWLARRVPNRVIARAYNLKDPAHIEQAAAQREASVEQQVVVEGQRRHIIDDPIDDPAGTNFDGAGLEQSQRTASLAFERYGVDAGEGRGRGNAIGFVPGAVFEVGEGAQDSRRDSSFLLTRVDHEAIRDESPGADGFRYENRFSCTPSTQPYRPERARPRPSVQGVLTGVIVGPEGEEVHTDALGRVRVQFHADRHAEGLEPSSCWVRVAQIWAGQGYGAMVIPRVGMEVVVSFIDGNPDCPIVTGCVYNGAQEPPYPLPAELTKTTFKSRSSPGGEGFNELRVEDAKGSEQIFVHGQRRMDVRVRGSLLETTGANREEVVGGDHSTLVRGDVNHHVEGASYVKVDGPQYNWANADVSERYETNHFVNAVELSQLTAGKVVMEASGSFGINANDVRLGGTNSVSIWSGEKLVLESYRSLELKVGDSFIMLSRGGLSIGGPLVRINSGGGVDSLDIHNNGLWVSPVRLDSYKPWDALAADDGKPGRKHGGGGGGRRTHEHEVIEPQRAPPKPLPDPPHPSPSDDDYQLVDGKGAVTSLAWIDEEAWCGETAELAIEAADNSPGARAGLWLVDAMDGSTLQGGIGFDLRDGTHKTEIYDILPRLAGGQREKDRLVHGFALTQRTPSPLRVRFLSDLPASTQTIGEQSFTLSVSNYTVKIRGTIRYVRAWMYYIINVSGCMPDVTPGRIGGRCYGTTNWWYCKKVAPEKFVFWNGAQWLPVPNSWTDPHGVNLYGTAVWREPYGVVATQHGQSPWPDPLPSEQRPAADVSAALDRWKNAIGSTWSGKHQLGRVECGSPFIPECCRLNVEFNVDFVETDVRMGRTIVVADNTARANVRAWPLSSVDNVAAHEFGHLLGNPDEYIGATSVDSSVNGDGAVNGIDTDSIMGKDQDVVRLRHYQTICDALSRAVMQKLGKQWTFKPERKL</sequence>
<organism evidence="5 6">
    <name type="scientific">Enhygromyxa salina</name>
    <dbReference type="NCBI Taxonomy" id="215803"/>
    <lineage>
        <taxon>Bacteria</taxon>
        <taxon>Pseudomonadati</taxon>
        <taxon>Myxococcota</taxon>
        <taxon>Polyangia</taxon>
        <taxon>Nannocystales</taxon>
        <taxon>Nannocystaceae</taxon>
        <taxon>Enhygromyxa</taxon>
    </lineage>
</organism>
<dbReference type="InterPro" id="IPR017847">
    <property type="entry name" value="T6SS_RhsGE_Vgr_subset"/>
</dbReference>
<dbReference type="OrthoDB" id="9762420at2"/>
<feature type="compositionally biased region" description="Pro residues" evidence="2">
    <location>
        <begin position="744"/>
        <end position="757"/>
    </location>
</feature>
<keyword evidence="6" id="KW-1185">Reference proteome</keyword>
<feature type="domain" description="Gp5/Type VI secretion system Vgr C-terminal trimerisation" evidence="4">
    <location>
        <begin position="504"/>
        <end position="607"/>
    </location>
</feature>
<dbReference type="InterPro" id="IPR006533">
    <property type="entry name" value="T6SS_Vgr_RhsGE"/>
</dbReference>
<dbReference type="Gene3D" id="2.40.50.230">
    <property type="entry name" value="Gp5 N-terminal domain"/>
    <property type="match status" value="1"/>
</dbReference>
<dbReference type="Proteomes" id="UP000237968">
    <property type="component" value="Unassembled WGS sequence"/>
</dbReference>
<dbReference type="InterPro" id="IPR006531">
    <property type="entry name" value="Gp5/Vgr_OB"/>
</dbReference>
<dbReference type="SUPFAM" id="SSF69349">
    <property type="entry name" value="Phage fibre proteins"/>
    <property type="match status" value="1"/>
</dbReference>
<proteinExistence type="inferred from homology"/>
<dbReference type="Gene3D" id="3.55.50.10">
    <property type="entry name" value="Baseplate protein-like domains"/>
    <property type="match status" value="1"/>
</dbReference>
<feature type="domain" description="Gp5/Type VI secretion system Vgr protein OB-fold" evidence="3">
    <location>
        <begin position="418"/>
        <end position="487"/>
    </location>
</feature>
<comment type="caution">
    <text evidence="5">The sequence shown here is derived from an EMBL/GenBank/DDBJ whole genome shotgun (WGS) entry which is preliminary data.</text>
</comment>
<dbReference type="InterPro" id="IPR037026">
    <property type="entry name" value="Vgr_OB-fold_dom_sf"/>
</dbReference>
<dbReference type="RefSeq" id="WP_106392629.1">
    <property type="nucleotide sequence ID" value="NZ_PVNK01000152.1"/>
</dbReference>
<comment type="similarity">
    <text evidence="1">Belongs to the VgrG protein family.</text>
</comment>
<gene>
    <name evidence="5" type="ORF">ENSA5_32750</name>
</gene>
<feature type="region of interest" description="Disordered" evidence="2">
    <location>
        <begin position="714"/>
        <end position="764"/>
    </location>
</feature>
<dbReference type="EMBL" id="PVNK01000152">
    <property type="protein sequence ID" value="PRP97582.1"/>
    <property type="molecule type" value="Genomic_DNA"/>
</dbReference>
<evidence type="ECO:0000259" key="4">
    <source>
        <dbReference type="Pfam" id="PF22178"/>
    </source>
</evidence>
<evidence type="ECO:0000256" key="2">
    <source>
        <dbReference type="SAM" id="MobiDB-lite"/>
    </source>
</evidence>
<dbReference type="InterPro" id="IPR054030">
    <property type="entry name" value="Gp5_Vgr_C"/>
</dbReference>
<accession>A0A2S9XXK1</accession>
<name>A0A2S9XXK1_9BACT</name>
<dbReference type="Pfam" id="PF04717">
    <property type="entry name" value="Phage_base_V"/>
    <property type="match status" value="1"/>
</dbReference>
<dbReference type="Gene3D" id="2.30.110.50">
    <property type="match status" value="1"/>
</dbReference>
<protein>
    <submittedName>
        <fullName evidence="5">Phage-related baseplate assembly protein</fullName>
    </submittedName>
</protein>
<evidence type="ECO:0000259" key="3">
    <source>
        <dbReference type="Pfam" id="PF04717"/>
    </source>
</evidence>
<dbReference type="NCBIfam" id="TIGR01646">
    <property type="entry name" value="vgr_GE"/>
    <property type="match status" value="1"/>
</dbReference>
<evidence type="ECO:0000313" key="5">
    <source>
        <dbReference type="EMBL" id="PRP97582.1"/>
    </source>
</evidence>
<dbReference type="SUPFAM" id="SSF69255">
    <property type="entry name" value="gp5 N-terminal domain-like"/>
    <property type="match status" value="1"/>
</dbReference>
<dbReference type="Pfam" id="PF22178">
    <property type="entry name" value="Gp5_trimer_C"/>
    <property type="match status" value="1"/>
</dbReference>
<dbReference type="Gene3D" id="4.10.220.110">
    <property type="match status" value="1"/>
</dbReference>
<evidence type="ECO:0000256" key="1">
    <source>
        <dbReference type="ARBA" id="ARBA00005558"/>
    </source>
</evidence>
<reference evidence="5 6" key="1">
    <citation type="submission" date="2018-03" db="EMBL/GenBank/DDBJ databases">
        <title>Draft Genome Sequences of the Obligatory Marine Myxobacteria Enhygromyxa salina SWB005.</title>
        <authorList>
            <person name="Poehlein A."/>
            <person name="Moghaddam J.A."/>
            <person name="Harms H."/>
            <person name="Alanjari M."/>
            <person name="Koenig G.M."/>
            <person name="Daniel R."/>
            <person name="Schaeberle T.F."/>
        </authorList>
    </citation>
    <scope>NUCLEOTIDE SEQUENCE [LARGE SCALE GENOMIC DNA]</scope>
    <source>
        <strain evidence="5 6">SWB005</strain>
    </source>
</reference>
<evidence type="ECO:0000313" key="6">
    <source>
        <dbReference type="Proteomes" id="UP000237968"/>
    </source>
</evidence>
<dbReference type="SUPFAM" id="SSF69279">
    <property type="entry name" value="Phage tail proteins"/>
    <property type="match status" value="2"/>
</dbReference>
<dbReference type="AlphaFoldDB" id="A0A2S9XXK1"/>